<keyword evidence="7" id="KW-1185">Reference proteome</keyword>
<evidence type="ECO:0000256" key="2">
    <source>
        <dbReference type="ARBA" id="ARBA00022723"/>
    </source>
</evidence>
<evidence type="ECO:0000313" key="7">
    <source>
        <dbReference type="Proteomes" id="UP000282818"/>
    </source>
</evidence>
<dbReference type="SUPFAM" id="SSF56399">
    <property type="entry name" value="ADP-ribosylation"/>
    <property type="match status" value="1"/>
</dbReference>
<comment type="similarity">
    <text evidence="1">Belongs to the Gfa family.</text>
</comment>
<dbReference type="PROSITE" id="PS51891">
    <property type="entry name" value="CENP_V_GFA"/>
    <property type="match status" value="1"/>
</dbReference>
<gene>
    <name evidence="6" type="ORF">EOE65_04065</name>
</gene>
<dbReference type="GO" id="GO:0016846">
    <property type="term" value="F:carbon-sulfur lyase activity"/>
    <property type="evidence" value="ECO:0007669"/>
    <property type="project" value="InterPro"/>
</dbReference>
<dbReference type="PANTHER" id="PTHR33337">
    <property type="entry name" value="GFA DOMAIN-CONTAINING PROTEIN"/>
    <property type="match status" value="1"/>
</dbReference>
<sequence length="258" mass="28833">MESLYRIIRQEEWHEVRKGQFIPRCGNDNNADRIHLNVREAVEHVAALYFAPEEKPMVLEISPLSFAAQLEWLEPDEHKPWRQPLANIPQLPIESVVNVYVLIHQEVDGQRTYKLGPAEPSQQSDGHYTGSCLCGGVRFSVAEFSSQAANCHCSMCRKFHGAAFGTLVAVEGLRWLSGRELLKEFTAPNGTVRSFCSCCGSSLGFRVKGAELDEMELAIATFDSEIPVTIDAQIYTAYKANWCVLDPDLPAFPDGRDS</sequence>
<dbReference type="Proteomes" id="UP000282818">
    <property type="component" value="Unassembled WGS sequence"/>
</dbReference>
<dbReference type="EMBL" id="SACQ01000001">
    <property type="protein sequence ID" value="RVU32838.1"/>
    <property type="molecule type" value="Genomic_DNA"/>
</dbReference>
<accession>A0A437QE54</accession>
<dbReference type="Gene3D" id="3.20.170.20">
    <property type="entry name" value="Protein of unknown function DUF952"/>
    <property type="match status" value="1"/>
</dbReference>
<dbReference type="AlphaFoldDB" id="A0A437QE54"/>
<evidence type="ECO:0000256" key="1">
    <source>
        <dbReference type="ARBA" id="ARBA00005495"/>
    </source>
</evidence>
<dbReference type="InterPro" id="IPR006913">
    <property type="entry name" value="CENP-V/GFA"/>
</dbReference>
<keyword evidence="2" id="KW-0479">Metal-binding</keyword>
<name>A0A437QE54_9GAMM</name>
<dbReference type="SUPFAM" id="SSF51316">
    <property type="entry name" value="Mss4-like"/>
    <property type="match status" value="1"/>
</dbReference>
<evidence type="ECO:0000256" key="4">
    <source>
        <dbReference type="ARBA" id="ARBA00023239"/>
    </source>
</evidence>
<reference evidence="6 7" key="1">
    <citation type="submission" date="2019-01" db="EMBL/GenBank/DDBJ databases">
        <authorList>
            <person name="Chen W.-M."/>
        </authorList>
    </citation>
    <scope>NUCLEOTIDE SEQUENCE [LARGE SCALE GENOMIC DNA]</scope>
    <source>
        <strain evidence="6 7">HPM-16</strain>
    </source>
</reference>
<dbReference type="Pfam" id="PF04828">
    <property type="entry name" value="GFA"/>
    <property type="match status" value="1"/>
</dbReference>
<proteinExistence type="inferred from homology"/>
<dbReference type="RefSeq" id="WP_127693006.1">
    <property type="nucleotide sequence ID" value="NZ_SACQ01000001.1"/>
</dbReference>
<evidence type="ECO:0000313" key="6">
    <source>
        <dbReference type="EMBL" id="RVU32838.1"/>
    </source>
</evidence>
<evidence type="ECO:0000259" key="5">
    <source>
        <dbReference type="PROSITE" id="PS51891"/>
    </source>
</evidence>
<organism evidence="6 7">
    <name type="scientific">Neptunomonas marina</name>
    <dbReference type="NCBI Taxonomy" id="1815562"/>
    <lineage>
        <taxon>Bacteria</taxon>
        <taxon>Pseudomonadati</taxon>
        <taxon>Pseudomonadota</taxon>
        <taxon>Gammaproteobacteria</taxon>
        <taxon>Oceanospirillales</taxon>
        <taxon>Oceanospirillaceae</taxon>
        <taxon>Neptunomonas</taxon>
    </lineage>
</organism>
<comment type="caution">
    <text evidence="6">The sequence shown here is derived from an EMBL/GenBank/DDBJ whole genome shotgun (WGS) entry which is preliminary data.</text>
</comment>
<dbReference type="PANTHER" id="PTHR33337:SF40">
    <property type="entry name" value="CENP-V_GFA DOMAIN-CONTAINING PROTEIN-RELATED"/>
    <property type="match status" value="1"/>
</dbReference>
<evidence type="ECO:0000256" key="3">
    <source>
        <dbReference type="ARBA" id="ARBA00022833"/>
    </source>
</evidence>
<dbReference type="InterPro" id="IPR011057">
    <property type="entry name" value="Mss4-like_sf"/>
</dbReference>
<keyword evidence="3" id="KW-0862">Zinc</keyword>
<protein>
    <submittedName>
        <fullName evidence="6">DUF952 domain-containing protein</fullName>
    </submittedName>
</protein>
<keyword evidence="4" id="KW-0456">Lyase</keyword>
<dbReference type="Gene3D" id="2.170.150.70">
    <property type="match status" value="1"/>
</dbReference>
<feature type="domain" description="CENP-V/GFA" evidence="5">
    <location>
        <begin position="128"/>
        <end position="236"/>
    </location>
</feature>
<dbReference type="GO" id="GO:0046872">
    <property type="term" value="F:metal ion binding"/>
    <property type="evidence" value="ECO:0007669"/>
    <property type="project" value="UniProtKB-KW"/>
</dbReference>